<dbReference type="AlphaFoldDB" id="A0A4R8ZJI2"/>
<reference evidence="1 2" key="1">
    <citation type="submission" date="2019-03" db="EMBL/GenBank/DDBJ databases">
        <title>Genomics of glacier-inhabiting Cryobacterium strains.</title>
        <authorList>
            <person name="Liu Q."/>
            <person name="Xin Y.-H."/>
        </authorList>
    </citation>
    <scope>NUCLEOTIDE SEQUENCE [LARGE SCALE GENOMIC DNA]</scope>
    <source>
        <strain evidence="1 2">TMT1-1</strain>
    </source>
</reference>
<evidence type="ECO:0008006" key="3">
    <source>
        <dbReference type="Google" id="ProtNLM"/>
    </source>
</evidence>
<dbReference type="Proteomes" id="UP000298424">
    <property type="component" value="Unassembled WGS sequence"/>
</dbReference>
<evidence type="ECO:0000313" key="2">
    <source>
        <dbReference type="Proteomes" id="UP000298424"/>
    </source>
</evidence>
<name>A0A4R8ZJI2_9MICO</name>
<organism evidence="1 2">
    <name type="scientific">Cryobacterium lyxosi</name>
    <dbReference type="NCBI Taxonomy" id="1259228"/>
    <lineage>
        <taxon>Bacteria</taxon>
        <taxon>Bacillati</taxon>
        <taxon>Actinomycetota</taxon>
        <taxon>Actinomycetes</taxon>
        <taxon>Micrococcales</taxon>
        <taxon>Microbacteriaceae</taxon>
        <taxon>Cryobacterium</taxon>
    </lineage>
</organism>
<dbReference type="EMBL" id="SOGT01000005">
    <property type="protein sequence ID" value="TFD27685.1"/>
    <property type="molecule type" value="Genomic_DNA"/>
</dbReference>
<comment type="caution">
    <text evidence="1">The sequence shown here is derived from an EMBL/GenBank/DDBJ whole genome shotgun (WGS) entry which is preliminary data.</text>
</comment>
<keyword evidence="2" id="KW-1185">Reference proteome</keyword>
<dbReference type="OrthoDB" id="3267550at2"/>
<proteinExistence type="predicted"/>
<protein>
    <recommendedName>
        <fullName evidence="3">DNA modification methylase</fullName>
    </recommendedName>
</protein>
<evidence type="ECO:0000313" key="1">
    <source>
        <dbReference type="EMBL" id="TFD27685.1"/>
    </source>
</evidence>
<sequence>MSRMFALISARLSDRSIVRSPSQTYDSSTSRRRVVRNRVSAAALGLVVAGLSGCSGVGAPRIPPTELGSKNLGMNAVVGPIEVRNLLLVAHGEAEPARLIGVLLNGSEKEIQVTLSDQDDEISVTLDPGEQYAFQEHPTLFETADEIPGAVADVTVTVGTDTESVQIPIRNGSLKWLEPYLPSSTSN</sequence>
<accession>A0A4R8ZJI2</accession>
<gene>
    <name evidence="1" type="ORF">E3T27_04235</name>
</gene>
<dbReference type="RefSeq" id="WP_134571685.1">
    <property type="nucleotide sequence ID" value="NZ_SOGT01000005.1"/>
</dbReference>